<feature type="transmembrane region" description="Helical" evidence="9">
    <location>
        <begin position="291"/>
        <end position="317"/>
    </location>
</feature>
<dbReference type="GO" id="GO:0015179">
    <property type="term" value="F:L-amino acid transmembrane transporter activity"/>
    <property type="evidence" value="ECO:0007669"/>
    <property type="project" value="TreeGrafter"/>
</dbReference>
<evidence type="ECO:0000256" key="9">
    <source>
        <dbReference type="SAM" id="Phobius"/>
    </source>
</evidence>
<feature type="domain" description="Amino acid transporter transmembrane" evidence="10">
    <location>
        <begin position="46"/>
        <end position="431"/>
    </location>
</feature>
<dbReference type="GO" id="GO:0016020">
    <property type="term" value="C:membrane"/>
    <property type="evidence" value="ECO:0007669"/>
    <property type="project" value="UniProtKB-SubCell"/>
</dbReference>
<comment type="similarity">
    <text evidence="2">Belongs to the amino acid/polyamine transporter 2 family.</text>
</comment>
<feature type="transmembrane region" description="Helical" evidence="9">
    <location>
        <begin position="547"/>
        <end position="566"/>
    </location>
</feature>
<dbReference type="EMBL" id="VDLU01000004">
    <property type="protein sequence ID" value="TNJ26998.1"/>
    <property type="molecule type" value="Genomic_DNA"/>
</dbReference>
<evidence type="ECO:0000313" key="11">
    <source>
        <dbReference type="EMBL" id="TNJ26998.1"/>
    </source>
</evidence>
<sequence length="572" mass="62922">MIFSHQEVSSLTEKSEELLVSYQPSEDMPPVAVPPRASPSKLTRVSSFSLITQMVGASLLSVSYVYARLGLVAATVEMLCVSMTALALILKMIDVCYYVNGATFSAVVWRVLGPRWAICVEVCLILINYGFLVSYIIIASQSVESLFLVIGISGAGEGKTILLIKAGVAFGIMLPLSLLTRTSTLGYVASGSIVFILITVLSVVSYYIVSLFRGGQTCAFQPESYELGLRSPVPIWPKPFTIGPLSLSPGASAPLLFLSYFPMLMGNFSLHAGAPPTMYYLKSPLEMKRRIMRIAIVISFAFCFTMYSLMGYFGALLYGRDVAANILYSFKECGRDYYLTSIGVVYTLMVCIAYPLVQYPLKVSILNYCHIPEDRRCRWLLAYWGLSLGFTAAAFALGAAYDNIASIFGLFSCICGSVIYFVVPLLLWHDLPRSRAFSPQSHRLNRFLPPGEDERGEGAGAAFFALFAGVSRKRTTGKQETHLTNPSSSSSSVLPSGMVRKTDPKASLIKDLDSETSERGHIVTVPNIDEYRESHLRRMTPGRRHGFRTLIFIAMVVCFLSLFVNVTDLVQG</sequence>
<comment type="caution">
    <text evidence="11">The sequence shown here is derived from an EMBL/GenBank/DDBJ whole genome shotgun (WGS) entry which is preliminary data.</text>
</comment>
<evidence type="ECO:0000256" key="4">
    <source>
        <dbReference type="ARBA" id="ARBA00022692"/>
    </source>
</evidence>
<evidence type="ECO:0000256" key="8">
    <source>
        <dbReference type="SAM" id="MobiDB-lite"/>
    </source>
</evidence>
<feature type="transmembrane region" description="Helical" evidence="9">
    <location>
        <begin position="378"/>
        <end position="401"/>
    </location>
</feature>
<dbReference type="PANTHER" id="PTHR22950:SF458">
    <property type="entry name" value="SODIUM-COUPLED NEUTRAL AMINO ACID TRANSPORTER 11-RELATED"/>
    <property type="match status" value="1"/>
</dbReference>
<evidence type="ECO:0000313" key="12">
    <source>
        <dbReference type="Proteomes" id="UP000315496"/>
    </source>
</evidence>
<keyword evidence="6 9" id="KW-1133">Transmembrane helix</keyword>
<comment type="subcellular location">
    <subcellularLocation>
        <location evidence="1">Membrane</location>
        <topology evidence="1">Multi-pass membrane protein</topology>
    </subcellularLocation>
</comment>
<keyword evidence="7 9" id="KW-0472">Membrane</keyword>
<feature type="transmembrane region" description="Helical" evidence="9">
    <location>
        <begin position="186"/>
        <end position="209"/>
    </location>
</feature>
<dbReference type="Pfam" id="PF01490">
    <property type="entry name" value="Aa_trans"/>
    <property type="match status" value="1"/>
</dbReference>
<dbReference type="OrthoDB" id="655540at2759"/>
<evidence type="ECO:0000256" key="1">
    <source>
        <dbReference type="ARBA" id="ARBA00004141"/>
    </source>
</evidence>
<dbReference type="Proteomes" id="UP000315496">
    <property type="component" value="Chromosome 4"/>
</dbReference>
<evidence type="ECO:0000256" key="7">
    <source>
        <dbReference type="ARBA" id="ARBA00023136"/>
    </source>
</evidence>
<organism evidence="11 12">
    <name type="scientific">Giardia muris</name>
    <dbReference type="NCBI Taxonomy" id="5742"/>
    <lineage>
        <taxon>Eukaryota</taxon>
        <taxon>Metamonada</taxon>
        <taxon>Diplomonadida</taxon>
        <taxon>Hexamitidae</taxon>
        <taxon>Giardiinae</taxon>
        <taxon>Giardia</taxon>
    </lineage>
</organism>
<keyword evidence="12" id="KW-1185">Reference proteome</keyword>
<feature type="transmembrane region" description="Helical" evidence="9">
    <location>
        <begin position="160"/>
        <end position="179"/>
    </location>
</feature>
<dbReference type="VEuPathDB" id="GiardiaDB:GMRT_14891"/>
<reference evidence="11 12" key="1">
    <citation type="submission" date="2019-05" db="EMBL/GenBank/DDBJ databases">
        <title>The compact genome of Giardia muris reveals important steps in the evolution of intestinal protozoan parasites.</title>
        <authorList>
            <person name="Xu F."/>
            <person name="Jimenez-Gonzalez A."/>
            <person name="Einarsson E."/>
            <person name="Astvaldsson A."/>
            <person name="Peirasmaki D."/>
            <person name="Eckmann L."/>
            <person name="Andersson J.O."/>
            <person name="Svard S.G."/>
            <person name="Jerlstrom-Hultqvist J."/>
        </authorList>
    </citation>
    <scope>NUCLEOTIDE SEQUENCE [LARGE SCALE GENOMIC DNA]</scope>
    <source>
        <strain evidence="11 12">Roberts-Thomson</strain>
    </source>
</reference>
<evidence type="ECO:0000256" key="3">
    <source>
        <dbReference type="ARBA" id="ARBA00022448"/>
    </source>
</evidence>
<keyword evidence="5" id="KW-0029">Amino-acid transport</keyword>
<dbReference type="AlphaFoldDB" id="A0A4Z1STN2"/>
<accession>A0A4Z1STN2</accession>
<keyword evidence="3" id="KW-0813">Transport</keyword>
<evidence type="ECO:0000256" key="5">
    <source>
        <dbReference type="ARBA" id="ARBA00022970"/>
    </source>
</evidence>
<dbReference type="PANTHER" id="PTHR22950">
    <property type="entry name" value="AMINO ACID TRANSPORTER"/>
    <property type="match status" value="1"/>
</dbReference>
<proteinExistence type="inferred from homology"/>
<feature type="transmembrane region" description="Helical" evidence="9">
    <location>
        <begin position="86"/>
        <end position="109"/>
    </location>
</feature>
<feature type="transmembrane region" description="Helical" evidence="9">
    <location>
        <begin position="337"/>
        <end position="357"/>
    </location>
</feature>
<feature type="transmembrane region" description="Helical" evidence="9">
    <location>
        <begin position="116"/>
        <end position="140"/>
    </location>
</feature>
<dbReference type="InterPro" id="IPR013057">
    <property type="entry name" value="AA_transpt_TM"/>
</dbReference>
<feature type="transmembrane region" description="Helical" evidence="9">
    <location>
        <begin position="251"/>
        <end position="270"/>
    </location>
</feature>
<feature type="transmembrane region" description="Helical" evidence="9">
    <location>
        <begin position="407"/>
        <end position="428"/>
    </location>
</feature>
<name>A0A4Z1STN2_GIAMU</name>
<evidence type="ECO:0000256" key="2">
    <source>
        <dbReference type="ARBA" id="ARBA00008066"/>
    </source>
</evidence>
<evidence type="ECO:0000259" key="10">
    <source>
        <dbReference type="Pfam" id="PF01490"/>
    </source>
</evidence>
<evidence type="ECO:0000256" key="6">
    <source>
        <dbReference type="ARBA" id="ARBA00022989"/>
    </source>
</evidence>
<feature type="region of interest" description="Disordered" evidence="8">
    <location>
        <begin position="475"/>
        <end position="499"/>
    </location>
</feature>
<protein>
    <submittedName>
        <fullName evidence="11">Amino acid transporter family</fullName>
    </submittedName>
</protein>
<gene>
    <name evidence="11" type="ORF">GMRT_14891</name>
</gene>
<keyword evidence="4 9" id="KW-0812">Transmembrane</keyword>
<feature type="transmembrane region" description="Helical" evidence="9">
    <location>
        <begin position="45"/>
        <end position="66"/>
    </location>
</feature>